<accession>A0A0V1FMT0</accession>
<organism evidence="2 3">
    <name type="scientific">Trichinella pseudospiralis</name>
    <name type="common">Parasitic roundworm</name>
    <dbReference type="NCBI Taxonomy" id="6337"/>
    <lineage>
        <taxon>Eukaryota</taxon>
        <taxon>Metazoa</taxon>
        <taxon>Ecdysozoa</taxon>
        <taxon>Nematoda</taxon>
        <taxon>Enoplea</taxon>
        <taxon>Dorylaimia</taxon>
        <taxon>Trichinellida</taxon>
        <taxon>Trichinellidae</taxon>
        <taxon>Trichinella</taxon>
    </lineage>
</organism>
<evidence type="ECO:0000313" key="3">
    <source>
        <dbReference type="Proteomes" id="UP000054995"/>
    </source>
</evidence>
<feature type="transmembrane region" description="Helical" evidence="1">
    <location>
        <begin position="24"/>
        <end position="43"/>
    </location>
</feature>
<name>A0A0V1FMT0_TRIPS</name>
<sequence>MKIFITKISNTKVMHSCRYLEKRLLIRRIGILAILVSPCILDFKSNWPMVLTFFLATIMIFSHSLTTN</sequence>
<comment type="caution">
    <text evidence="2">The sequence shown here is derived from an EMBL/GenBank/DDBJ whole genome shotgun (WGS) entry which is preliminary data.</text>
</comment>
<gene>
    <name evidence="2" type="ORF">T4D_11656</name>
</gene>
<evidence type="ECO:0000313" key="2">
    <source>
        <dbReference type="EMBL" id="KRY87071.1"/>
    </source>
</evidence>
<dbReference type="EMBL" id="JYDT01000061">
    <property type="protein sequence ID" value="KRY87071.1"/>
    <property type="molecule type" value="Genomic_DNA"/>
</dbReference>
<dbReference type="AlphaFoldDB" id="A0A0V1FMT0"/>
<proteinExistence type="predicted"/>
<feature type="transmembrane region" description="Helical" evidence="1">
    <location>
        <begin position="49"/>
        <end position="66"/>
    </location>
</feature>
<reference evidence="2 3" key="1">
    <citation type="submission" date="2015-01" db="EMBL/GenBank/DDBJ databases">
        <title>Evolution of Trichinella species and genotypes.</title>
        <authorList>
            <person name="Korhonen P.K."/>
            <person name="Edoardo P."/>
            <person name="Giuseppe L.R."/>
            <person name="Gasser R.B."/>
        </authorList>
    </citation>
    <scope>NUCLEOTIDE SEQUENCE [LARGE SCALE GENOMIC DNA]</scope>
    <source>
        <strain evidence="2">ISS470</strain>
    </source>
</reference>
<keyword evidence="3" id="KW-1185">Reference proteome</keyword>
<evidence type="ECO:0000256" key="1">
    <source>
        <dbReference type="SAM" id="Phobius"/>
    </source>
</evidence>
<dbReference type="Proteomes" id="UP000054995">
    <property type="component" value="Unassembled WGS sequence"/>
</dbReference>
<keyword evidence="1" id="KW-0472">Membrane</keyword>
<keyword evidence="1" id="KW-1133">Transmembrane helix</keyword>
<keyword evidence="1" id="KW-0812">Transmembrane</keyword>
<protein>
    <submittedName>
        <fullName evidence="2">Uncharacterized protein</fullName>
    </submittedName>
</protein>